<keyword evidence="8" id="KW-0385">Hypusine</keyword>
<feature type="domain" description="Translation initiation factor 5A C-terminal" evidence="9">
    <location>
        <begin position="165"/>
        <end position="232"/>
    </location>
</feature>
<dbReference type="FunFam" id="2.30.30.30:FF:000007">
    <property type="entry name" value="Eukaryotic translation initiation factor 5A"/>
    <property type="match status" value="1"/>
</dbReference>
<dbReference type="InterPro" id="IPR020189">
    <property type="entry name" value="IF5A_C"/>
</dbReference>
<dbReference type="FunFam" id="2.40.50.140:FF:000034">
    <property type="entry name" value="Eukaryotic translation initiation factor 5A"/>
    <property type="match status" value="1"/>
</dbReference>
<evidence type="ECO:0000313" key="10">
    <source>
        <dbReference type="Ensembl" id="ENSEASP00005027853.2"/>
    </source>
</evidence>
<reference evidence="10" key="3">
    <citation type="submission" date="2025-09" db="UniProtKB">
        <authorList>
            <consortium name="Ensembl"/>
        </authorList>
    </citation>
    <scope>IDENTIFICATION</scope>
</reference>
<evidence type="ECO:0000256" key="3">
    <source>
        <dbReference type="ARBA" id="ARBA00006016"/>
    </source>
</evidence>
<dbReference type="SUPFAM" id="SSF50249">
    <property type="entry name" value="Nucleic acid-binding proteins"/>
    <property type="match status" value="1"/>
</dbReference>
<dbReference type="InterPro" id="IPR012340">
    <property type="entry name" value="NA-bd_OB-fold"/>
</dbReference>
<keyword evidence="6" id="KW-0694">RNA-binding</keyword>
<comment type="subcellular location">
    <subcellularLocation>
        <location evidence="2">Cytoplasm</location>
    </subcellularLocation>
    <subcellularLocation>
        <location evidence="1">Endoplasmic reticulum membrane</location>
        <topology evidence="1">Peripheral membrane protein</topology>
        <orientation evidence="1">Cytoplasmic side</orientation>
    </subcellularLocation>
</comment>
<dbReference type="GO" id="GO:0005789">
    <property type="term" value="C:endoplasmic reticulum membrane"/>
    <property type="evidence" value="ECO:0007669"/>
    <property type="project" value="UniProtKB-SubCell"/>
</dbReference>
<protein>
    <submittedName>
        <fullName evidence="10">Eukaryotic translation initiation factor 5A</fullName>
    </submittedName>
</protein>
<accession>A0A8C4MJY3</accession>
<dbReference type="InterPro" id="IPR014722">
    <property type="entry name" value="Rib_uL2_dom2"/>
</dbReference>
<dbReference type="GO" id="GO:0003723">
    <property type="term" value="F:RNA binding"/>
    <property type="evidence" value="ECO:0007669"/>
    <property type="project" value="UniProtKB-KW"/>
</dbReference>
<dbReference type="SMART" id="SM01376">
    <property type="entry name" value="eIF-5a"/>
    <property type="match status" value="1"/>
</dbReference>
<evidence type="ECO:0000256" key="1">
    <source>
        <dbReference type="ARBA" id="ARBA00004397"/>
    </source>
</evidence>
<organism evidence="10 11">
    <name type="scientific">Equus asinus</name>
    <name type="common">Donkey</name>
    <name type="synonym">Equus africanus asinus</name>
    <dbReference type="NCBI Taxonomy" id="9793"/>
    <lineage>
        <taxon>Eukaryota</taxon>
        <taxon>Metazoa</taxon>
        <taxon>Chordata</taxon>
        <taxon>Craniata</taxon>
        <taxon>Vertebrata</taxon>
        <taxon>Euteleostomi</taxon>
        <taxon>Mammalia</taxon>
        <taxon>Eutheria</taxon>
        <taxon>Laurasiatheria</taxon>
        <taxon>Perissodactyla</taxon>
        <taxon>Equidae</taxon>
        <taxon>Equus</taxon>
    </lineage>
</organism>
<dbReference type="Gene3D" id="2.40.50.140">
    <property type="entry name" value="Nucleic acid-binding proteins"/>
    <property type="match status" value="1"/>
</dbReference>
<dbReference type="Gene3D" id="2.30.30.30">
    <property type="match status" value="1"/>
</dbReference>
<dbReference type="AlphaFoldDB" id="A0A8C4MJY3"/>
<gene>
    <name evidence="10" type="primary">EIF5A</name>
</gene>
<dbReference type="InterPro" id="IPR019769">
    <property type="entry name" value="Trans_elong_IF5A_hypusine_site"/>
</dbReference>
<name>A0A8C4MJY3_EQUAS</name>
<reference evidence="10" key="2">
    <citation type="submission" date="2025-08" db="UniProtKB">
        <authorList>
            <consortium name="Ensembl"/>
        </authorList>
    </citation>
    <scope>IDENTIFICATION</scope>
</reference>
<evidence type="ECO:0000256" key="7">
    <source>
        <dbReference type="ARBA" id="ARBA00022917"/>
    </source>
</evidence>
<keyword evidence="4" id="KW-0963">Cytoplasm</keyword>
<dbReference type="Ensembl" id="ENSEAST00005030247.2">
    <property type="protein sequence ID" value="ENSEASP00005027853.2"/>
    <property type="gene ID" value="ENSEASG00005018931.2"/>
</dbReference>
<dbReference type="GeneTree" id="ENSGT00390000003738"/>
<dbReference type="InterPro" id="IPR001884">
    <property type="entry name" value="IF5A-like"/>
</dbReference>
<reference evidence="10 11" key="1">
    <citation type="journal article" date="2020" name="Nat. Commun.">
        <title>Donkey genomes provide new insights into domestication and selection for coat color.</title>
        <authorList>
            <person name="Wang"/>
            <person name="C."/>
            <person name="Li"/>
            <person name="H."/>
            <person name="Guo"/>
            <person name="Y."/>
            <person name="Huang"/>
            <person name="J."/>
            <person name="Sun"/>
            <person name="Y."/>
            <person name="Min"/>
            <person name="J."/>
            <person name="Wang"/>
            <person name="J."/>
            <person name="Fang"/>
            <person name="X."/>
            <person name="Zhao"/>
            <person name="Z."/>
            <person name="Wang"/>
            <person name="S."/>
            <person name="Zhang"/>
            <person name="Y."/>
            <person name="Liu"/>
            <person name="Q."/>
            <person name="Jiang"/>
            <person name="Q."/>
            <person name="Wang"/>
            <person name="X."/>
            <person name="Guo"/>
            <person name="Y."/>
            <person name="Yang"/>
            <person name="C."/>
            <person name="Wang"/>
            <person name="Y."/>
            <person name="Tian"/>
            <person name="F."/>
            <person name="Zhuang"/>
            <person name="G."/>
            <person name="Fan"/>
            <person name="Y."/>
            <person name="Gao"/>
            <person name="Q."/>
            <person name="Li"/>
            <person name="Y."/>
            <person name="Ju"/>
            <person name="Z."/>
            <person name="Li"/>
            <person name="J."/>
            <person name="Li"/>
            <person name="R."/>
            <person name="Hou"/>
            <person name="M."/>
            <person name="Yang"/>
            <person name="G."/>
            <person name="Liu"/>
            <person name="G."/>
            <person name="Liu"/>
            <person name="W."/>
            <person name="Guo"/>
            <person name="J."/>
            <person name="Pan"/>
            <person name="S."/>
            <person name="Fan"/>
            <person name="G."/>
            <person name="Zhang"/>
            <person name="W."/>
            <person name="Zhang"/>
            <person name="R."/>
            <person name="Yu"/>
            <person name="J."/>
            <person name="Zhang"/>
            <person name="X."/>
            <person name="Yin"/>
            <person name="Q."/>
            <person name="Ji"/>
            <person name="C."/>
            <person name="Jin"/>
            <person name="Y."/>
            <person name="Yue"/>
            <person name="G."/>
            <person name="Liu"/>
            <person name="M."/>
            <person name="Xu"/>
            <person name="J."/>
            <person name="Liu"/>
            <person name="S."/>
            <person name="Jordana"/>
            <person name="J."/>
            <person name="Noce"/>
            <person name="A."/>
            <person name="Amills"/>
            <person name="M."/>
            <person name="Wu"/>
            <person name="D.D."/>
            <person name="Li"/>
            <person name="S."/>
            <person name="Zhou"/>
            <person name="X. and Zhong"/>
            <person name="J."/>
        </authorList>
    </citation>
    <scope>NUCLEOTIDE SEQUENCE [LARGE SCALE GENOMIC DNA]</scope>
</reference>
<evidence type="ECO:0000256" key="4">
    <source>
        <dbReference type="ARBA" id="ARBA00022490"/>
    </source>
</evidence>
<evidence type="ECO:0000313" key="11">
    <source>
        <dbReference type="Proteomes" id="UP000694387"/>
    </source>
</evidence>
<evidence type="ECO:0000256" key="2">
    <source>
        <dbReference type="ARBA" id="ARBA00004496"/>
    </source>
</evidence>
<dbReference type="PROSITE" id="PS00302">
    <property type="entry name" value="IF5A_HYPUSINE"/>
    <property type="match status" value="1"/>
</dbReference>
<dbReference type="Proteomes" id="UP000694387">
    <property type="component" value="Chromosome 13"/>
</dbReference>
<keyword evidence="5" id="KW-0251">Elongation factor</keyword>
<dbReference type="InterPro" id="IPR008991">
    <property type="entry name" value="Translation_prot_SH3-like_sf"/>
</dbReference>
<keyword evidence="11" id="KW-1185">Reference proteome</keyword>
<dbReference type="SUPFAM" id="SSF50104">
    <property type="entry name" value="Translation proteins SH3-like domain"/>
    <property type="match status" value="1"/>
</dbReference>
<dbReference type="PANTHER" id="PTHR11673">
    <property type="entry name" value="TRANSLATION INITIATION FACTOR 5A FAMILY MEMBER"/>
    <property type="match status" value="1"/>
</dbReference>
<comment type="similarity">
    <text evidence="3">Belongs to the eIF-5A family.</text>
</comment>
<dbReference type="GO" id="GO:0045905">
    <property type="term" value="P:positive regulation of translational termination"/>
    <property type="evidence" value="ECO:0007669"/>
    <property type="project" value="InterPro"/>
</dbReference>
<dbReference type="CDD" id="cd04468">
    <property type="entry name" value="S1_eIF5A"/>
    <property type="match status" value="1"/>
</dbReference>
<dbReference type="InterPro" id="IPR048670">
    <property type="entry name" value="IF5A-like_N"/>
</dbReference>
<dbReference type="GO" id="GO:0003746">
    <property type="term" value="F:translation elongation factor activity"/>
    <property type="evidence" value="ECO:0007669"/>
    <property type="project" value="UniProtKB-KW"/>
</dbReference>
<dbReference type="GO" id="GO:0045901">
    <property type="term" value="P:positive regulation of translational elongation"/>
    <property type="evidence" value="ECO:0007669"/>
    <property type="project" value="InterPro"/>
</dbReference>
<evidence type="ECO:0000259" key="9">
    <source>
        <dbReference type="SMART" id="SM01376"/>
    </source>
</evidence>
<keyword evidence="7" id="KW-0648">Protein biosynthesis</keyword>
<dbReference type="Pfam" id="PF01287">
    <property type="entry name" value="eIF-5a"/>
    <property type="match status" value="1"/>
</dbReference>
<evidence type="ECO:0000256" key="8">
    <source>
        <dbReference type="ARBA" id="ARBA00023071"/>
    </source>
</evidence>
<dbReference type="GO" id="GO:0043022">
    <property type="term" value="F:ribosome binding"/>
    <property type="evidence" value="ECO:0007669"/>
    <property type="project" value="InterPro"/>
</dbReference>
<sequence length="236" mass="26061">MDRWTTQQRCSIALGYFNSFISVRYCFGDRREQLGKREMPPAAAAVEAAAAAAAARRQRLDSRRADGVESLRSRELESKPLKMADDLDFETGDAGASATFPMQCSALRKNGFVVLKGRPCKIVEMSTSKTGKHGHAKVHLVGIDIFTGKKYEDICPSTHNMDVPNIKRNDFQLIGIQDGYLSLLQDSGEVREDLRLPEGDLGKEIEQKYDCGEEILITVLSAMTEEAAVAIKAMAK</sequence>
<proteinExistence type="inferred from homology"/>
<evidence type="ECO:0000256" key="6">
    <source>
        <dbReference type="ARBA" id="ARBA00022884"/>
    </source>
</evidence>
<dbReference type="Pfam" id="PF21485">
    <property type="entry name" value="IF5A-like_N"/>
    <property type="match status" value="1"/>
</dbReference>
<evidence type="ECO:0000256" key="5">
    <source>
        <dbReference type="ARBA" id="ARBA00022768"/>
    </source>
</evidence>
<dbReference type="NCBIfam" id="TIGR00037">
    <property type="entry name" value="eIF_5A"/>
    <property type="match status" value="1"/>
</dbReference>